<feature type="region of interest" description="Disordered" evidence="7">
    <location>
        <begin position="1256"/>
        <end position="1290"/>
    </location>
</feature>
<dbReference type="PROSITE" id="PS50919">
    <property type="entry name" value="MIR"/>
    <property type="match status" value="1"/>
</dbReference>
<keyword evidence="3" id="KW-0107">Calcium channel</keyword>
<dbReference type="SMART" id="SM00449">
    <property type="entry name" value="SPRY"/>
    <property type="match status" value="3"/>
</dbReference>
<feature type="compositionally biased region" description="Basic residues" evidence="7">
    <location>
        <begin position="1276"/>
        <end position="1287"/>
    </location>
</feature>
<evidence type="ECO:0000256" key="4">
    <source>
        <dbReference type="ARBA" id="ARBA00022737"/>
    </source>
</evidence>
<dbReference type="InterPro" id="IPR036300">
    <property type="entry name" value="MIR_dom_sf"/>
</dbReference>
<comment type="caution">
    <text evidence="10">The sequence shown here is derived from an EMBL/GenBank/DDBJ whole genome shotgun (WGS) entry which is preliminary data.</text>
</comment>
<dbReference type="InterPro" id="IPR015925">
    <property type="entry name" value="Ryanodine_IP3_receptor"/>
</dbReference>
<sequence length="2392" mass="267590">MSETGKTEDEFQFLRTGDEVVLQSTFTHQEEHLKLCLAAEGFGSRLCKLESVSNCKNVPPDLSVCGFVLARCLSVRALQEMLAQSEQAAAEGKLVGGLSIHHPGKGQRARRCAVGDDLILVSVASERYLHLTFGSVCDNRSLSDSLTVSAAFHQTLWSVAPICAGGYLKGGETLRFLHSHSDACLTVPYTEHGEELQRVTQYETGSVSTSARSLWRLEILRVAWSGRHTCWGQPFRLCQVTTGKYLGFTEENGLHLVDRDKANINTSSFCFRPSKTDADGMGHPEIKYGDSVCYVQHIHSGLWLTYQTDDAKSQMGGTQRKAILHSEGHMDDGLSLSRSQREEAHTARLIRSSLLLFNWFRRNLDGYHQDGNLPPINVSMTSMTSSLQDLIHYFQSPLETLSHQEKLKHLNVQKKRQNMFQEEGVMDLILECIDSLHQYSSAGASRSVDSSEGGGGWDVVLNCFYELLAAMIRGNRVNCAHLSASMDWLFSRLDRLEASSGALEVLHCILVESPEALKAIKNAHIESIISFLDKHGRNNKVLEVLCSLCVCHGVAVRSNQNLICDSLLPDRDLLLQTRLANQVTSMRPNIFMDPGEPSSQPRRWYFELVVDHVDPFLTSEPTHLRVGWACTKGYRPKPAGGEGFGGNGVGDDLCSFGFDGLHLWSGCVGRRVSSPFPHLLKDNDVVSCCLDLTVPCISFRVNGLPVQGMLENFIANGLLYPVVSISAGVRVRFLFGGRHGEFRFLPPPGYASCSEALLPKVKLKVEPCQKHVMECEKTEKNALWPLGSNHPSYLLSNTDIREKLAENIHELWVKDKIELGWTYGPVRHILTMRFIGYSCYASFLTLLALGFHIGLTDDQAEERVKYTRLHTKYELLSGYRPAPVDFSRILLSSADEEVVNLLAENDHNVWARERIKQGWTYGVQQDVKAKQSPQLVPYSLLDEKTKRTVREGVREAVCTLLAFGYSLEPLNQDPAKLSQPCPFSTEKCRVFRPDKSNAVTTGKWYFEFEVETDGTMRVGWARPDCTPDKELGSDDQAYVFDGFEAQWYHQGSEALGSTWLRGDVVGCLLDLVERSMMVTLNGELLFNEQGSELAAKDFDIDNGFLPIVSVGVNQVGKLNLGRQVDSLKYFNVCGLQEGYKPFAYNMERDPPLWMSWKQPTFTPIQDSDQNLKVIRVGGSSDGLSSLRVSHRLAHPGAGSRVGFYRLSMPVECAATLRSPAEVVLPAVSNSVITSQGRKEQEDTDSDFEVLMKSAHSSAGSRDELDHKDHGHDKTSKLKQRFLPKRNKPGLVSSGSSARLLEDVVIDKDNYDRLIQNSRYYYTVRVLPGQEPFNVWVGWVTSDFHHYNTTFDTNSVHTVTVTLGDDSGKVQESVRRSSCYMVCAGEATGLSQSRRSAGLEIGCLIDSSTGLLTFTSNGVEMSTFYQVEAQTRLFPAVFVKPTTTNMFQFELGCVKNAMPLSSGLLRSLRRNPSPQCPPRIHVQYLRPVSWTRVPDKALKVLVDQPVDHHGWRVQCIEPQQFTALQIPEENRSIDILELSEVGDLLTFHHNTLLLYCSLCCHGNSRVCHALCSHIDQSQILYAIQNPYLAGPLRDAYYQLFIQIYLSSHATERLMMNNEYIVPMTGQIRESPSHCALDGGTDSAGEGIPNNDHSTSLKPQMHCSCPCFVRGDESTVVLASTDSPEIPLDVLKDLTLEMVTAGVSAVGRDVRDPAGGSVELLLVPLLKLLYQLLVIGVFRDEDLGKILWLMEPKEFSVIAQKLDTLVNEQETQGRIKEVEGTIIKQGLLQLQLPEGVKLELCHLLSYLCDCQVRQRVEAVIAFSEGFVHKLQENQRVRYNQVMQAFNMSAALTARRTREFRLPPQEQINMLLMFKDNEVQENCPCPLKTQHLLEDFHHQLKTRCAIEADTASEDEDETSLKVRLFSMVASVTRPKNKLKEKENCGSQRPKSLKKLISETMVRWTQEREMENPELVRTMFTLLHRQYEGLKGQMEEPLSKAYMISQASVEDAVALLSSLCEIRSLLSIRMGKEEEQLMIRSLGEIMNNKVFYQHPNLMRALGMHETVMEVMVNVMEEEESKEVTFSKMVACCCRFLCYFCRISRHNQGAMFDHLGYLLKNSSVGLALPSMRGSTPLDVAAASVMDNNELALALREPDLEKVVRYLASSCLQSCPTLVAKGYTDIGWNPVKGERYLDFLRFAVFCNGESVEENAYEVLRLLIRRPECFGPALRGDGGNGLLAAMKEAIMISQDASMDGPYPSQESQRGLQDSDDDRIHMGHAIMTFYSALIDLLGRCAPETHLIQEGKGEAIRVRAILQSLIPIQDIEGVVSIPLQLPSVSTDGFLMEPDLSTVFCPDHKAAMVLFLDRVYGIESHSLLLRLLEVGFLPDIPGSCFS</sequence>
<dbReference type="GO" id="GO:0006941">
    <property type="term" value="P:striated muscle contraction"/>
    <property type="evidence" value="ECO:0007669"/>
    <property type="project" value="TreeGrafter"/>
</dbReference>
<dbReference type="FunFam" id="2.60.120.920:FF:000003">
    <property type="entry name" value="ryanodine receptor isoform X2"/>
    <property type="match status" value="1"/>
</dbReference>
<dbReference type="InterPro" id="IPR013333">
    <property type="entry name" value="Ryan_recept"/>
</dbReference>
<keyword evidence="4" id="KW-0677">Repeat</keyword>
<keyword evidence="10" id="KW-0675">Receptor</keyword>
<dbReference type="Gene3D" id="2.60.120.920">
    <property type="match status" value="3"/>
</dbReference>
<dbReference type="Pfam" id="PF01365">
    <property type="entry name" value="RYDR_ITPR"/>
    <property type="match status" value="2"/>
</dbReference>
<evidence type="ECO:0000313" key="11">
    <source>
        <dbReference type="Proteomes" id="UP000646548"/>
    </source>
</evidence>
<dbReference type="InterPro" id="IPR014821">
    <property type="entry name" value="Ins145_P3_rcpt"/>
</dbReference>
<organism evidence="10 11">
    <name type="scientific">Oryzias melastigma</name>
    <name type="common">Marine medaka</name>
    <dbReference type="NCBI Taxonomy" id="30732"/>
    <lineage>
        <taxon>Eukaryota</taxon>
        <taxon>Metazoa</taxon>
        <taxon>Chordata</taxon>
        <taxon>Craniata</taxon>
        <taxon>Vertebrata</taxon>
        <taxon>Euteleostomi</taxon>
        <taxon>Actinopterygii</taxon>
        <taxon>Neopterygii</taxon>
        <taxon>Teleostei</taxon>
        <taxon>Neoteleostei</taxon>
        <taxon>Acanthomorphata</taxon>
        <taxon>Ovalentaria</taxon>
        <taxon>Atherinomorphae</taxon>
        <taxon>Beloniformes</taxon>
        <taxon>Adrianichthyidae</taxon>
        <taxon>Oryziinae</taxon>
        <taxon>Oryzias</taxon>
    </lineage>
</organism>
<dbReference type="GO" id="GO:0034704">
    <property type="term" value="C:calcium channel complex"/>
    <property type="evidence" value="ECO:0007669"/>
    <property type="project" value="TreeGrafter"/>
</dbReference>
<dbReference type="Pfam" id="PF02026">
    <property type="entry name" value="RyR"/>
    <property type="match status" value="2"/>
</dbReference>
<dbReference type="CDD" id="cd12877">
    <property type="entry name" value="SPRY1_RyR"/>
    <property type="match status" value="1"/>
</dbReference>
<dbReference type="InterPro" id="IPR000699">
    <property type="entry name" value="RIH_dom"/>
</dbReference>
<evidence type="ECO:0000256" key="5">
    <source>
        <dbReference type="ARBA" id="ARBA00022837"/>
    </source>
</evidence>
<evidence type="ECO:0000256" key="1">
    <source>
        <dbReference type="ARBA" id="ARBA00004326"/>
    </source>
</evidence>
<evidence type="ECO:0000256" key="6">
    <source>
        <dbReference type="ARBA" id="ARBA00022951"/>
    </source>
</evidence>
<keyword evidence="2" id="KW-0813">Transport</keyword>
<dbReference type="GO" id="GO:0005790">
    <property type="term" value="C:smooth endoplasmic reticulum"/>
    <property type="evidence" value="ECO:0007669"/>
    <property type="project" value="TreeGrafter"/>
</dbReference>
<dbReference type="SMART" id="SM00472">
    <property type="entry name" value="MIR"/>
    <property type="match status" value="3"/>
</dbReference>
<feature type="domain" description="MIR" evidence="9">
    <location>
        <begin position="165"/>
        <end position="220"/>
    </location>
</feature>
<keyword evidence="6" id="KW-0703">Sarcoplasmic reticulum</keyword>
<dbReference type="GO" id="GO:0014808">
    <property type="term" value="P:release of sequestered calcium ion into cytosol by sarcoplasmic reticulum"/>
    <property type="evidence" value="ECO:0007669"/>
    <property type="project" value="TreeGrafter"/>
</dbReference>
<evidence type="ECO:0000313" key="10">
    <source>
        <dbReference type="EMBL" id="KAF6736347.1"/>
    </source>
</evidence>
<dbReference type="InterPro" id="IPR003032">
    <property type="entry name" value="Ryanodine_rcpt"/>
</dbReference>
<dbReference type="Pfam" id="PF02815">
    <property type="entry name" value="MIR"/>
    <property type="match status" value="1"/>
</dbReference>
<feature type="compositionally biased region" description="Basic and acidic residues" evidence="7">
    <location>
        <begin position="1260"/>
        <end position="1275"/>
    </location>
</feature>
<dbReference type="GO" id="GO:0033017">
    <property type="term" value="C:sarcoplasmic reticulum membrane"/>
    <property type="evidence" value="ECO:0007669"/>
    <property type="project" value="UniProtKB-SubCell"/>
</dbReference>
<dbReference type="GO" id="GO:0005219">
    <property type="term" value="F:ryanodine-sensitive calcium-release channel activity"/>
    <property type="evidence" value="ECO:0007669"/>
    <property type="project" value="InterPro"/>
</dbReference>
<evidence type="ECO:0000259" key="8">
    <source>
        <dbReference type="PROSITE" id="PS50188"/>
    </source>
</evidence>
<keyword evidence="2" id="KW-0406">Ion transport</keyword>
<dbReference type="InterPro" id="IPR013320">
    <property type="entry name" value="ConA-like_dom_sf"/>
</dbReference>
<dbReference type="GO" id="GO:0042383">
    <property type="term" value="C:sarcolemma"/>
    <property type="evidence" value="ECO:0007669"/>
    <property type="project" value="TreeGrafter"/>
</dbReference>
<dbReference type="PROSITE" id="PS50188">
    <property type="entry name" value="B302_SPRY"/>
    <property type="match status" value="3"/>
</dbReference>
<protein>
    <submittedName>
        <fullName evidence="10">Ryanodine receptor 2</fullName>
    </submittedName>
</protein>
<feature type="domain" description="B30.2/SPRY" evidence="8">
    <location>
        <begin position="541"/>
        <end position="740"/>
    </location>
</feature>
<dbReference type="InterPro" id="IPR035762">
    <property type="entry name" value="SPRY3_RyR"/>
</dbReference>
<dbReference type="InterPro" id="IPR035910">
    <property type="entry name" value="RyR/IP3R_RIH_dom_sf"/>
</dbReference>
<dbReference type="Pfam" id="PF00622">
    <property type="entry name" value="SPRY"/>
    <property type="match status" value="3"/>
</dbReference>
<proteinExistence type="predicted"/>
<dbReference type="SUPFAM" id="SSF82109">
    <property type="entry name" value="MIR domain"/>
    <property type="match status" value="1"/>
</dbReference>
<dbReference type="InterPro" id="IPR001870">
    <property type="entry name" value="B30.2/SPRY"/>
</dbReference>
<evidence type="ECO:0000259" key="9">
    <source>
        <dbReference type="PROSITE" id="PS50919"/>
    </source>
</evidence>
<dbReference type="InterPro" id="IPR043136">
    <property type="entry name" value="B30.2/SPRY_sf"/>
</dbReference>
<dbReference type="Gene3D" id="1.25.10.30">
    <property type="entry name" value="IP3 receptor type 1 binding core, RIH domain"/>
    <property type="match status" value="1"/>
</dbReference>
<dbReference type="GO" id="GO:0030018">
    <property type="term" value="C:Z disc"/>
    <property type="evidence" value="ECO:0007669"/>
    <property type="project" value="TreeGrafter"/>
</dbReference>
<reference evidence="10" key="1">
    <citation type="journal article" name="BMC Genomics">
        <title>Long-read sequencing and de novo genome assembly of marine medaka (Oryzias melastigma).</title>
        <authorList>
            <person name="Liang P."/>
            <person name="Saqib H.S.A."/>
            <person name="Ni X."/>
            <person name="Shen Y."/>
        </authorList>
    </citation>
    <scope>NUCLEOTIDE SEQUENCE</scope>
    <source>
        <strain evidence="10">Bigg-433</strain>
    </source>
</reference>
<dbReference type="PRINTS" id="PR00795">
    <property type="entry name" value="RYANODINER"/>
</dbReference>
<dbReference type="Proteomes" id="UP000646548">
    <property type="component" value="Unassembled WGS sequence"/>
</dbReference>
<dbReference type="InterPro" id="IPR003877">
    <property type="entry name" value="SPRY_dom"/>
</dbReference>
<evidence type="ECO:0000256" key="7">
    <source>
        <dbReference type="SAM" id="MobiDB-lite"/>
    </source>
</evidence>
<dbReference type="CDD" id="cd12879">
    <property type="entry name" value="SPRY3_RyR"/>
    <property type="match status" value="1"/>
</dbReference>
<feature type="domain" description="B30.2/SPRY" evidence="8">
    <location>
        <begin position="927"/>
        <end position="1125"/>
    </location>
</feature>
<dbReference type="PANTHER" id="PTHR46399">
    <property type="entry name" value="B30.2/SPRY DOMAIN-CONTAINING PROTEIN"/>
    <property type="match status" value="1"/>
</dbReference>
<keyword evidence="3" id="KW-0407">Ion channel</keyword>
<name>A0A834KZM9_ORYME</name>
<gene>
    <name evidence="10" type="ORF">FQA47_007738</name>
</gene>
<dbReference type="InterPro" id="IPR035761">
    <property type="entry name" value="SPRY1_RyR"/>
</dbReference>
<dbReference type="FunFam" id="2.60.120.920:FF:000002">
    <property type="entry name" value="ryanodine receptor isoform X2"/>
    <property type="match status" value="1"/>
</dbReference>
<comment type="subcellular location">
    <subcellularLocation>
        <location evidence="1">Sarcoplasmic reticulum membrane</location>
        <topology evidence="1">Multi-pass membrane protein</topology>
    </subcellularLocation>
</comment>
<dbReference type="SUPFAM" id="SSF49899">
    <property type="entry name" value="Concanavalin A-like lectins/glucanases"/>
    <property type="match status" value="3"/>
</dbReference>
<dbReference type="Gene3D" id="2.80.10.50">
    <property type="match status" value="3"/>
</dbReference>
<dbReference type="PANTHER" id="PTHR46399:SF7">
    <property type="entry name" value="RYANODINE RECEPTOR 2"/>
    <property type="match status" value="1"/>
</dbReference>
<keyword evidence="5" id="KW-0106">Calcium</keyword>
<dbReference type="SUPFAM" id="SSF100909">
    <property type="entry name" value="IP3 receptor type 1 binding core, domain 2"/>
    <property type="match status" value="2"/>
</dbReference>
<evidence type="ECO:0000256" key="2">
    <source>
        <dbReference type="ARBA" id="ARBA00022568"/>
    </source>
</evidence>
<dbReference type="InterPro" id="IPR048581">
    <property type="entry name" value="RYDR_Jsol"/>
</dbReference>
<dbReference type="InterPro" id="IPR016093">
    <property type="entry name" value="MIR_motif"/>
</dbReference>
<dbReference type="Gene3D" id="6.20.350.10">
    <property type="match status" value="1"/>
</dbReference>
<feature type="domain" description="B30.2/SPRY" evidence="8">
    <location>
        <begin position="1259"/>
        <end position="1455"/>
    </location>
</feature>
<keyword evidence="2" id="KW-0109">Calcium transport</keyword>
<evidence type="ECO:0000256" key="3">
    <source>
        <dbReference type="ARBA" id="ARBA00022673"/>
    </source>
</evidence>
<dbReference type="Gene3D" id="1.10.490.160">
    <property type="match status" value="1"/>
</dbReference>
<dbReference type="Pfam" id="PF21119">
    <property type="entry name" value="RYDR_Jsol"/>
    <property type="match status" value="1"/>
</dbReference>
<accession>A0A834KZM9</accession>
<dbReference type="Pfam" id="PF08709">
    <property type="entry name" value="Ins145_P3_rec"/>
    <property type="match status" value="1"/>
</dbReference>
<dbReference type="EMBL" id="WKFB01000089">
    <property type="protein sequence ID" value="KAF6736347.1"/>
    <property type="molecule type" value="Genomic_DNA"/>
</dbReference>